<protein>
    <recommendedName>
        <fullName evidence="8">WD repeat-containing protein 44</fullName>
    </recommendedName>
</protein>
<comment type="caution">
    <text evidence="6">The sequence shown here is derived from an EMBL/GenBank/DDBJ whole genome shotgun (WGS) entry which is preliminary data.</text>
</comment>
<dbReference type="InterPro" id="IPR001680">
    <property type="entry name" value="WD40_rpt"/>
</dbReference>
<keyword evidence="5" id="KW-0472">Membrane</keyword>
<feature type="region of interest" description="Disordered" evidence="4">
    <location>
        <begin position="147"/>
        <end position="203"/>
    </location>
</feature>
<name>A0AAD3SCX8_NEPGR</name>
<dbReference type="SMART" id="SM00320">
    <property type="entry name" value="WD40"/>
    <property type="match status" value="6"/>
</dbReference>
<dbReference type="PANTHER" id="PTHR14221">
    <property type="entry name" value="WD REPEAT DOMAIN 44"/>
    <property type="match status" value="1"/>
</dbReference>
<dbReference type="PRINTS" id="PR00320">
    <property type="entry name" value="GPROTEINBRPT"/>
</dbReference>
<feature type="repeat" description="WD" evidence="3">
    <location>
        <begin position="413"/>
        <end position="448"/>
    </location>
</feature>
<accession>A0AAD3SCX8</accession>
<dbReference type="EMBL" id="BSYO01000008">
    <property type="protein sequence ID" value="GMH08873.1"/>
    <property type="molecule type" value="Genomic_DNA"/>
</dbReference>
<feature type="transmembrane region" description="Helical" evidence="5">
    <location>
        <begin position="718"/>
        <end position="740"/>
    </location>
</feature>
<keyword evidence="5" id="KW-0812">Transmembrane</keyword>
<evidence type="ECO:0000256" key="5">
    <source>
        <dbReference type="SAM" id="Phobius"/>
    </source>
</evidence>
<dbReference type="InterPro" id="IPR015943">
    <property type="entry name" value="WD40/YVTN_repeat-like_dom_sf"/>
</dbReference>
<evidence type="ECO:0008006" key="8">
    <source>
        <dbReference type="Google" id="ProtNLM"/>
    </source>
</evidence>
<keyword evidence="7" id="KW-1185">Reference proteome</keyword>
<dbReference type="PROSITE" id="PS50294">
    <property type="entry name" value="WD_REPEATS_REGION"/>
    <property type="match status" value="3"/>
</dbReference>
<dbReference type="PANTHER" id="PTHR14221:SF57">
    <property type="entry name" value="TRANSDUCIN_WD40 REPEAT-LIKE SUPERFAMILY PROTEIN"/>
    <property type="match status" value="1"/>
</dbReference>
<evidence type="ECO:0000256" key="2">
    <source>
        <dbReference type="ARBA" id="ARBA00022737"/>
    </source>
</evidence>
<feature type="compositionally biased region" description="Basic and acidic residues" evidence="4">
    <location>
        <begin position="149"/>
        <end position="166"/>
    </location>
</feature>
<dbReference type="Gene3D" id="2.130.10.10">
    <property type="entry name" value="YVTN repeat-like/Quinoprotein amine dehydrogenase"/>
    <property type="match status" value="1"/>
</dbReference>
<evidence type="ECO:0000256" key="1">
    <source>
        <dbReference type="ARBA" id="ARBA00022574"/>
    </source>
</evidence>
<reference evidence="6" key="1">
    <citation type="submission" date="2023-05" db="EMBL/GenBank/DDBJ databases">
        <title>Nepenthes gracilis genome sequencing.</title>
        <authorList>
            <person name="Fukushima K."/>
        </authorList>
    </citation>
    <scope>NUCLEOTIDE SEQUENCE</scope>
    <source>
        <strain evidence="6">SING2019-196</strain>
    </source>
</reference>
<keyword evidence="2" id="KW-0677">Repeat</keyword>
<dbReference type="Pfam" id="PF00400">
    <property type="entry name" value="WD40"/>
    <property type="match status" value="4"/>
</dbReference>
<evidence type="ECO:0000256" key="3">
    <source>
        <dbReference type="PROSITE-ProRule" id="PRU00221"/>
    </source>
</evidence>
<evidence type="ECO:0000256" key="4">
    <source>
        <dbReference type="SAM" id="MobiDB-lite"/>
    </source>
</evidence>
<evidence type="ECO:0000313" key="7">
    <source>
        <dbReference type="Proteomes" id="UP001279734"/>
    </source>
</evidence>
<keyword evidence="1 3" id="KW-0853">WD repeat</keyword>
<dbReference type="AlphaFoldDB" id="A0AAD3SCX8"/>
<organism evidence="6 7">
    <name type="scientific">Nepenthes gracilis</name>
    <name type="common">Slender pitcher plant</name>
    <dbReference type="NCBI Taxonomy" id="150966"/>
    <lineage>
        <taxon>Eukaryota</taxon>
        <taxon>Viridiplantae</taxon>
        <taxon>Streptophyta</taxon>
        <taxon>Embryophyta</taxon>
        <taxon>Tracheophyta</taxon>
        <taxon>Spermatophyta</taxon>
        <taxon>Magnoliopsida</taxon>
        <taxon>eudicotyledons</taxon>
        <taxon>Gunneridae</taxon>
        <taxon>Pentapetalae</taxon>
        <taxon>Caryophyllales</taxon>
        <taxon>Nepenthaceae</taxon>
        <taxon>Nepenthes</taxon>
    </lineage>
</organism>
<dbReference type="InterPro" id="IPR036322">
    <property type="entry name" value="WD40_repeat_dom_sf"/>
</dbReference>
<dbReference type="Proteomes" id="UP001279734">
    <property type="component" value="Unassembled WGS sequence"/>
</dbReference>
<keyword evidence="5" id="KW-1133">Transmembrane helix</keyword>
<gene>
    <name evidence="6" type="ORF">Nepgr_010713</name>
</gene>
<dbReference type="InterPro" id="IPR020472">
    <property type="entry name" value="WD40_PAC1"/>
</dbReference>
<evidence type="ECO:0000313" key="6">
    <source>
        <dbReference type="EMBL" id="GMH08873.1"/>
    </source>
</evidence>
<feature type="repeat" description="WD" evidence="3">
    <location>
        <begin position="373"/>
        <end position="405"/>
    </location>
</feature>
<dbReference type="SUPFAM" id="SSF50978">
    <property type="entry name" value="WD40 repeat-like"/>
    <property type="match status" value="2"/>
</dbReference>
<proteinExistence type="predicted"/>
<sequence>MANCIDDNDNEFFDASEDIAVGSDSDSSNHDKFMPNSGSGISTWVPNSSPFDLWIQNPTSIQERRSKFFGWLGLSVDKTSIGVSVDSSDSDGEIDRITWNSGAVLRSPSSCCSFSSSRSLWSCCSSDKLSRGLSSTENFVCRIGNSDSGKAESEGGEHAQEHRIGEDGEMGGPDGVLLMEQLENSSGSSPSGGEAMKGDNTDGSNFLGPMKSFKKWWVTKFRNFSCIMEREDEYHDTDSVLRLGFRRVKVHHFRKQSKELSALYIGQDFAAHKGPILTMKFSPDGQYLATAGEDGIVRLWKVMEDERSDELGIPEIDPSCIYFTMNHQSELKPMCTEKDKLAKSSSLRKTSDSACVVIPPKVFRILEKPLQEFRGHRGEILDISWSKNNRLLSSSVDRTVRLWQVGCDNCLMVFSHNNYVTCVQFNPVDDNYFISGSIDGKVRIWEISGCQVVNWTDIKDIVTAVCYRPDGKGGIVGSLTGYCRFYNISDIQLQLEAQICLHNKKKSSCKRITGFQYFPQDPSKVMVTCADSRIRILQGVNVIGKCKCLRSGGNCLSASLTFDGKHIVSACEDSNVYLWNCGDQGDQDQSQARKFRSSERFPTNASVAIPWYGLQGGNVGNAWQINGSNEGISSSLPLPSPACFLSSQEFFLESYPKGSATWPEEKLPASNHLGLILNSKVRIQVSEDLLSEHVKFPCLGSRYCDCWMGWTNQIIPQLWITSTLISQIHLISALILLGFCKITSSSTREKNLFLVVSIIVLKNSSMTC</sequence>
<feature type="repeat" description="WD" evidence="3">
    <location>
        <begin position="269"/>
        <end position="310"/>
    </location>
</feature>
<dbReference type="PROSITE" id="PS50082">
    <property type="entry name" value="WD_REPEATS_2"/>
    <property type="match status" value="3"/>
</dbReference>
<dbReference type="InterPro" id="IPR040324">
    <property type="entry name" value="WDR44/Dgr2"/>
</dbReference>